<accession>A0ABX4S0X4</accession>
<proteinExistence type="predicted"/>
<gene>
    <name evidence="1" type="ORF">B0G92_1058</name>
</gene>
<reference evidence="1 2" key="1">
    <citation type="submission" date="2017-12" db="EMBL/GenBank/DDBJ databases">
        <title>Genomic Encyclopedia of Type Strains, Phase III (KMG-III): the genomes of soil and plant-associated and newly described type strains.</title>
        <authorList>
            <person name="Whitman W."/>
        </authorList>
    </citation>
    <scope>NUCLEOTIDE SEQUENCE [LARGE SCALE GENOMIC DNA]</scope>
    <source>
        <strain evidence="1 2">IP-10</strain>
    </source>
</reference>
<comment type="caution">
    <text evidence="1">The sequence shown here is derived from an EMBL/GenBank/DDBJ whole genome shotgun (WGS) entry which is preliminary data.</text>
</comment>
<sequence>MLFSQSQEKLLLIKVMADGNYVGGINVVNLVNEKSAVTDEKGEFFISAKEDDLLVFSAINFEYKRKIISKEDILAGAITVNVIPKTTSLDEVEITKYKDLDAFELGILETPAKRYTPAERRLRTAGDFKPVHLVGLLFGQFPLDPVLNAINGKTKRLKKEVQIEQQEFLLKKVEDMFQDDYFLGHLKIPENYIQGFKLYSIGDENFVRLLEDKNKIKSEFELARLSREYLKLISDEN</sequence>
<dbReference type="Proteomes" id="UP000233767">
    <property type="component" value="Unassembled WGS sequence"/>
</dbReference>
<protein>
    <recommendedName>
        <fullName evidence="3">Carboxypeptidase-like protein</fullName>
    </recommendedName>
</protein>
<organism evidence="1 2">
    <name type="scientific">Flavobacterium lindanitolerans</name>
    <dbReference type="NCBI Taxonomy" id="428988"/>
    <lineage>
        <taxon>Bacteria</taxon>
        <taxon>Pseudomonadati</taxon>
        <taxon>Bacteroidota</taxon>
        <taxon>Flavobacteriia</taxon>
        <taxon>Flavobacteriales</taxon>
        <taxon>Flavobacteriaceae</taxon>
        <taxon>Flavobacterium</taxon>
    </lineage>
</organism>
<name>A0ABX4S0X4_9FLAO</name>
<evidence type="ECO:0000313" key="2">
    <source>
        <dbReference type="Proteomes" id="UP000233767"/>
    </source>
</evidence>
<evidence type="ECO:0000313" key="1">
    <source>
        <dbReference type="EMBL" id="PKW29422.1"/>
    </source>
</evidence>
<evidence type="ECO:0008006" key="3">
    <source>
        <dbReference type="Google" id="ProtNLM"/>
    </source>
</evidence>
<dbReference type="EMBL" id="PJND01000007">
    <property type="protein sequence ID" value="PKW29422.1"/>
    <property type="molecule type" value="Genomic_DNA"/>
</dbReference>
<keyword evidence="2" id="KW-1185">Reference proteome</keyword>